<organism evidence="2 3">
    <name type="scientific">Orbilia javanica</name>
    <dbReference type="NCBI Taxonomy" id="47235"/>
    <lineage>
        <taxon>Eukaryota</taxon>
        <taxon>Fungi</taxon>
        <taxon>Dikarya</taxon>
        <taxon>Ascomycota</taxon>
        <taxon>Pezizomycotina</taxon>
        <taxon>Orbiliomycetes</taxon>
        <taxon>Orbiliales</taxon>
        <taxon>Orbiliaceae</taxon>
        <taxon>Orbilia</taxon>
    </lineage>
</organism>
<sequence>MLTKTQRAKYPVHRYLIDSANSTPSLHSPLSPKAPPVFKLAWHPMINTDTRSLNVSKASRGVASILPIIKFVSAHGAYRYALGYQKTKTAREIKEPNLDKSQPRDHFQGFEDSRS</sequence>
<protein>
    <submittedName>
        <fullName evidence="2">Uncharacterized protein</fullName>
    </submittedName>
</protein>
<gene>
    <name evidence="2" type="ORF">TWF718_010833</name>
</gene>
<comment type="caution">
    <text evidence="2">The sequence shown here is derived from an EMBL/GenBank/DDBJ whole genome shotgun (WGS) entry which is preliminary data.</text>
</comment>
<dbReference type="AlphaFoldDB" id="A0AAN8MKM3"/>
<evidence type="ECO:0000313" key="2">
    <source>
        <dbReference type="EMBL" id="KAK6333009.1"/>
    </source>
</evidence>
<proteinExistence type="predicted"/>
<reference evidence="2 3" key="1">
    <citation type="submission" date="2019-10" db="EMBL/GenBank/DDBJ databases">
        <authorList>
            <person name="Palmer J.M."/>
        </authorList>
    </citation>
    <scope>NUCLEOTIDE SEQUENCE [LARGE SCALE GENOMIC DNA]</scope>
    <source>
        <strain evidence="2 3">TWF718</strain>
    </source>
</reference>
<evidence type="ECO:0000313" key="3">
    <source>
        <dbReference type="Proteomes" id="UP001313282"/>
    </source>
</evidence>
<keyword evidence="3" id="KW-1185">Reference proteome</keyword>
<dbReference type="Proteomes" id="UP001313282">
    <property type="component" value="Unassembled WGS sequence"/>
</dbReference>
<dbReference type="EMBL" id="JAVHNR010000009">
    <property type="protein sequence ID" value="KAK6333009.1"/>
    <property type="molecule type" value="Genomic_DNA"/>
</dbReference>
<name>A0AAN8MKM3_9PEZI</name>
<accession>A0AAN8MKM3</accession>
<feature type="region of interest" description="Disordered" evidence="1">
    <location>
        <begin position="93"/>
        <end position="115"/>
    </location>
</feature>
<evidence type="ECO:0000256" key="1">
    <source>
        <dbReference type="SAM" id="MobiDB-lite"/>
    </source>
</evidence>